<dbReference type="PANTHER" id="PTHR43776:SF5">
    <property type="entry name" value="ATPASE COMPONENT OF ABC-TYPE TRANSPORT SYSTEM"/>
    <property type="match status" value="1"/>
</dbReference>
<evidence type="ECO:0000256" key="3">
    <source>
        <dbReference type="ARBA" id="ARBA00022840"/>
    </source>
</evidence>
<protein>
    <submittedName>
        <fullName evidence="4">Peptide ABC transporter ATP-binding protein</fullName>
    </submittedName>
</protein>
<evidence type="ECO:0000313" key="4">
    <source>
        <dbReference type="EMBL" id="HAF7186632.1"/>
    </source>
</evidence>
<evidence type="ECO:0000256" key="2">
    <source>
        <dbReference type="ARBA" id="ARBA00022741"/>
    </source>
</evidence>
<keyword evidence="1" id="KW-0813">Transport</keyword>
<dbReference type="InterPro" id="IPR027417">
    <property type="entry name" value="P-loop_NTPase"/>
</dbReference>
<feature type="non-terminal residue" evidence="4">
    <location>
        <position position="1"/>
    </location>
</feature>
<dbReference type="SUPFAM" id="SSF52540">
    <property type="entry name" value="P-loop containing nucleoside triphosphate hydrolases"/>
    <property type="match status" value="1"/>
</dbReference>
<accession>A0A751ULS9</accession>
<dbReference type="Gene3D" id="3.40.50.300">
    <property type="entry name" value="P-loop containing nucleotide triphosphate hydrolases"/>
    <property type="match status" value="1"/>
</dbReference>
<dbReference type="GO" id="GO:0005524">
    <property type="term" value="F:ATP binding"/>
    <property type="evidence" value="ECO:0007669"/>
    <property type="project" value="UniProtKB-KW"/>
</dbReference>
<reference evidence="4" key="2">
    <citation type="submission" date="2018-07" db="EMBL/GenBank/DDBJ databases">
        <authorList>
            <consortium name="NCBI Pathogen Detection Project"/>
        </authorList>
    </citation>
    <scope>NUCLEOTIDE SEQUENCE</scope>
    <source>
        <strain evidence="4">Salmonella enterica</strain>
    </source>
</reference>
<proteinExistence type="predicted"/>
<evidence type="ECO:0000256" key="1">
    <source>
        <dbReference type="ARBA" id="ARBA00022448"/>
    </source>
</evidence>
<gene>
    <name evidence="4" type="ORF">G9X08_004176</name>
</gene>
<keyword evidence="2" id="KW-0547">Nucleotide-binding</keyword>
<keyword evidence="3 4" id="KW-0067">ATP-binding</keyword>
<name>A0A751ULS9_SALET</name>
<dbReference type="EMBL" id="DAAWBK010000199">
    <property type="protein sequence ID" value="HAF7186632.1"/>
    <property type="molecule type" value="Genomic_DNA"/>
</dbReference>
<organism evidence="4">
    <name type="scientific">Salmonella enterica subsp. enterica serovar Napoli</name>
    <dbReference type="NCBI Taxonomy" id="1151001"/>
    <lineage>
        <taxon>Bacteria</taxon>
        <taxon>Pseudomonadati</taxon>
        <taxon>Pseudomonadota</taxon>
        <taxon>Gammaproteobacteria</taxon>
        <taxon>Enterobacterales</taxon>
        <taxon>Enterobacteriaceae</taxon>
        <taxon>Salmonella</taxon>
    </lineage>
</organism>
<reference evidence="4" key="1">
    <citation type="journal article" date="2018" name="Genome Biol.">
        <title>SKESA: strategic k-mer extension for scrupulous assemblies.</title>
        <authorList>
            <person name="Souvorov A."/>
            <person name="Agarwala R."/>
            <person name="Lipman D.J."/>
        </authorList>
    </citation>
    <scope>NUCLEOTIDE SEQUENCE</scope>
    <source>
        <strain evidence="4">Salmonella enterica</strain>
    </source>
</reference>
<sequence length="118" mass="13617">HPELTFNPWRSAGDAVRDAWQPDPETLRRLYVQPEWLTRRPMQLSGGELARIAILRALDPRTRFLIADEMTAQLDPSIQKAIWVYVLEVCRSRSLGMLVISHQSALLDQVCTRHLQVE</sequence>
<dbReference type="InterPro" id="IPR050319">
    <property type="entry name" value="ABC_transp_ATP-bind"/>
</dbReference>
<dbReference type="PANTHER" id="PTHR43776">
    <property type="entry name" value="TRANSPORT ATP-BINDING PROTEIN"/>
    <property type="match status" value="1"/>
</dbReference>
<dbReference type="AlphaFoldDB" id="A0A751ULS9"/>
<comment type="caution">
    <text evidence="4">The sequence shown here is derived from an EMBL/GenBank/DDBJ whole genome shotgun (WGS) entry which is preliminary data.</text>
</comment>